<dbReference type="EMBL" id="BSUL01000001">
    <property type="protein sequence ID" value="GMA28849.1"/>
    <property type="molecule type" value="Genomic_DNA"/>
</dbReference>
<sequence length="269" mass="29157">MIPAPVNISQRQLRIAGTATTIATLERAGAATPIVFLHGFGSTKEDYADIVLHPALAAHPVLAYDAPGCGRSTIDHPDRVDIPFLVDIAQALMDDLDMKRVHLVGHSMGGLTALRLATARPDLVASIVSIEGNLAPEDCFLSRQIIDHDHADATHFLTEFRDRVARSRYAASALYTAGLPAKVRAEVVRPIFESMVELSDHAPLLDDFLAIAAPRMLMHGDQNATLSYLPALRDAGVDVTEISMSGHFPMYSNPLEMWARLSAFITAAE</sequence>
<dbReference type="PANTHER" id="PTHR43798:SF31">
    <property type="entry name" value="AB HYDROLASE SUPERFAMILY PROTEIN YCLE"/>
    <property type="match status" value="1"/>
</dbReference>
<dbReference type="InterPro" id="IPR000073">
    <property type="entry name" value="AB_hydrolase_1"/>
</dbReference>
<dbReference type="Proteomes" id="UP001157160">
    <property type="component" value="Unassembled WGS sequence"/>
</dbReference>
<evidence type="ECO:0000313" key="3">
    <source>
        <dbReference type="EMBL" id="GMA28849.1"/>
    </source>
</evidence>
<feature type="domain" description="AB hydrolase-1" evidence="2">
    <location>
        <begin position="34"/>
        <end position="257"/>
    </location>
</feature>
<protein>
    <recommendedName>
        <fullName evidence="2">AB hydrolase-1 domain-containing protein</fullName>
    </recommendedName>
</protein>
<gene>
    <name evidence="3" type="ORF">GCM10025874_21020</name>
</gene>
<dbReference type="AlphaFoldDB" id="A0AA37UHA5"/>
<dbReference type="PANTHER" id="PTHR43798">
    <property type="entry name" value="MONOACYLGLYCEROL LIPASE"/>
    <property type="match status" value="1"/>
</dbReference>
<dbReference type="InterPro" id="IPR050266">
    <property type="entry name" value="AB_hydrolase_sf"/>
</dbReference>
<accession>A0AA37UHA5</accession>
<dbReference type="Pfam" id="PF12697">
    <property type="entry name" value="Abhydrolase_6"/>
    <property type="match status" value="1"/>
</dbReference>
<dbReference type="SUPFAM" id="SSF53474">
    <property type="entry name" value="alpha/beta-Hydrolases"/>
    <property type="match status" value="1"/>
</dbReference>
<dbReference type="Gene3D" id="3.40.50.1820">
    <property type="entry name" value="alpha/beta hydrolase"/>
    <property type="match status" value="1"/>
</dbReference>
<dbReference type="InterPro" id="IPR029058">
    <property type="entry name" value="AB_hydrolase_fold"/>
</dbReference>
<evidence type="ECO:0000259" key="2">
    <source>
        <dbReference type="Pfam" id="PF12697"/>
    </source>
</evidence>
<proteinExistence type="predicted"/>
<dbReference type="GO" id="GO:0016787">
    <property type="term" value="F:hydrolase activity"/>
    <property type="evidence" value="ECO:0007669"/>
    <property type="project" value="UniProtKB-KW"/>
</dbReference>
<dbReference type="GO" id="GO:0016020">
    <property type="term" value="C:membrane"/>
    <property type="evidence" value="ECO:0007669"/>
    <property type="project" value="TreeGrafter"/>
</dbReference>
<dbReference type="PRINTS" id="PR00111">
    <property type="entry name" value="ABHYDROLASE"/>
</dbReference>
<name>A0AA37UHA5_9MICO</name>
<comment type="caution">
    <text evidence="3">The sequence shown here is derived from an EMBL/GenBank/DDBJ whole genome shotgun (WGS) entry which is preliminary data.</text>
</comment>
<evidence type="ECO:0000313" key="4">
    <source>
        <dbReference type="Proteomes" id="UP001157160"/>
    </source>
</evidence>
<reference evidence="3 4" key="1">
    <citation type="journal article" date="2014" name="Int. J. Syst. Evol. Microbiol.">
        <title>Complete genome sequence of Corynebacterium casei LMG S-19264T (=DSM 44701T), isolated from a smear-ripened cheese.</title>
        <authorList>
            <consortium name="US DOE Joint Genome Institute (JGI-PGF)"/>
            <person name="Walter F."/>
            <person name="Albersmeier A."/>
            <person name="Kalinowski J."/>
            <person name="Ruckert C."/>
        </authorList>
    </citation>
    <scope>NUCLEOTIDE SEQUENCE [LARGE SCALE GENOMIC DNA]</scope>
    <source>
        <strain evidence="3 4">NBRC 112289</strain>
    </source>
</reference>
<organism evidence="3 4">
    <name type="scientific">Arenivirga flava</name>
    <dbReference type="NCBI Taxonomy" id="1930060"/>
    <lineage>
        <taxon>Bacteria</taxon>
        <taxon>Bacillati</taxon>
        <taxon>Actinomycetota</taxon>
        <taxon>Actinomycetes</taxon>
        <taxon>Micrococcales</taxon>
        <taxon>Microbacteriaceae</taxon>
        <taxon>Arenivirga</taxon>
    </lineage>
</organism>
<keyword evidence="1" id="KW-0378">Hydrolase</keyword>
<keyword evidence="4" id="KW-1185">Reference proteome</keyword>
<evidence type="ECO:0000256" key="1">
    <source>
        <dbReference type="ARBA" id="ARBA00022801"/>
    </source>
</evidence>